<feature type="non-terminal residue" evidence="2">
    <location>
        <position position="110"/>
    </location>
</feature>
<protein>
    <submittedName>
        <fullName evidence="2">Uncharacterized protein</fullName>
    </submittedName>
</protein>
<dbReference type="EMBL" id="RQTK01000003">
    <property type="protein sequence ID" value="RUS91965.1"/>
    <property type="molecule type" value="Genomic_DNA"/>
</dbReference>
<organism evidence="2 3">
    <name type="scientific">Elysia chlorotica</name>
    <name type="common">Eastern emerald elysia</name>
    <name type="synonym">Sea slug</name>
    <dbReference type="NCBI Taxonomy" id="188477"/>
    <lineage>
        <taxon>Eukaryota</taxon>
        <taxon>Metazoa</taxon>
        <taxon>Spiralia</taxon>
        <taxon>Lophotrochozoa</taxon>
        <taxon>Mollusca</taxon>
        <taxon>Gastropoda</taxon>
        <taxon>Heterobranchia</taxon>
        <taxon>Euthyneura</taxon>
        <taxon>Panpulmonata</taxon>
        <taxon>Sacoglossa</taxon>
        <taxon>Placobranchoidea</taxon>
        <taxon>Plakobranchidae</taxon>
        <taxon>Elysia</taxon>
    </lineage>
</organism>
<feature type="signal peptide" evidence="1">
    <location>
        <begin position="1"/>
        <end position="24"/>
    </location>
</feature>
<gene>
    <name evidence="2" type="ORF">EGW08_000178</name>
</gene>
<proteinExistence type="predicted"/>
<evidence type="ECO:0000313" key="2">
    <source>
        <dbReference type="EMBL" id="RUS91965.1"/>
    </source>
</evidence>
<evidence type="ECO:0000256" key="1">
    <source>
        <dbReference type="SAM" id="SignalP"/>
    </source>
</evidence>
<evidence type="ECO:0000313" key="3">
    <source>
        <dbReference type="Proteomes" id="UP000271974"/>
    </source>
</evidence>
<comment type="caution">
    <text evidence="2">The sequence shown here is derived from an EMBL/GenBank/DDBJ whole genome shotgun (WGS) entry which is preliminary data.</text>
</comment>
<reference evidence="2 3" key="1">
    <citation type="submission" date="2019-01" db="EMBL/GenBank/DDBJ databases">
        <title>A draft genome assembly of the solar-powered sea slug Elysia chlorotica.</title>
        <authorList>
            <person name="Cai H."/>
            <person name="Li Q."/>
            <person name="Fang X."/>
            <person name="Li J."/>
            <person name="Curtis N.E."/>
            <person name="Altenburger A."/>
            <person name="Shibata T."/>
            <person name="Feng M."/>
            <person name="Maeda T."/>
            <person name="Schwartz J.A."/>
            <person name="Shigenobu S."/>
            <person name="Lundholm N."/>
            <person name="Nishiyama T."/>
            <person name="Yang H."/>
            <person name="Hasebe M."/>
            <person name="Li S."/>
            <person name="Pierce S.K."/>
            <person name="Wang J."/>
        </authorList>
    </citation>
    <scope>NUCLEOTIDE SEQUENCE [LARGE SCALE GENOMIC DNA]</scope>
    <source>
        <strain evidence="2">EC2010</strain>
        <tissue evidence="2">Whole organism of an adult</tissue>
    </source>
</reference>
<name>A0A433UDQ6_ELYCH</name>
<keyword evidence="3" id="KW-1185">Reference proteome</keyword>
<keyword evidence="1" id="KW-0732">Signal</keyword>
<dbReference type="AlphaFoldDB" id="A0A433UDQ6"/>
<sequence>MDLTYMKTYIFWLCKFQLIFTVSGVDVQGTIQFQMSWDELDEDMRHEIFVDNRKIRLPEERNQQLWEARETDATGYGETGGLLKANQAIDGDIGDKYFQDLLIRENITEQ</sequence>
<feature type="chain" id="PRO_5019272262" evidence="1">
    <location>
        <begin position="25"/>
        <end position="110"/>
    </location>
</feature>
<accession>A0A433UDQ6</accession>
<dbReference type="Proteomes" id="UP000271974">
    <property type="component" value="Unassembled WGS sequence"/>
</dbReference>